<feature type="domain" description="HTH cro/C1-type" evidence="1">
    <location>
        <begin position="4"/>
        <end position="58"/>
    </location>
</feature>
<dbReference type="InterPro" id="IPR010982">
    <property type="entry name" value="Lambda_DNA-bd_dom_sf"/>
</dbReference>
<gene>
    <name evidence="2" type="ORF">A8708_22090</name>
</gene>
<dbReference type="Pfam" id="PF13560">
    <property type="entry name" value="HTH_31"/>
    <property type="match status" value="1"/>
</dbReference>
<reference evidence="2 3" key="1">
    <citation type="submission" date="2016-05" db="EMBL/GenBank/DDBJ databases">
        <title>Paenibacillus sp. 1ZS3-15 nov., isolated from the rhizosphere soil.</title>
        <authorList>
            <person name="Zhang X.X."/>
            <person name="Zhang J."/>
        </authorList>
    </citation>
    <scope>NUCLEOTIDE SEQUENCE [LARGE SCALE GENOMIC DNA]</scope>
    <source>
        <strain evidence="2 3">1ZS3-15</strain>
    </source>
</reference>
<dbReference type="Proteomes" id="UP000078454">
    <property type="component" value="Unassembled WGS sequence"/>
</dbReference>
<evidence type="ECO:0000259" key="1">
    <source>
        <dbReference type="PROSITE" id="PS50943"/>
    </source>
</evidence>
<evidence type="ECO:0000313" key="3">
    <source>
        <dbReference type="Proteomes" id="UP000078454"/>
    </source>
</evidence>
<dbReference type="Gene3D" id="1.10.260.40">
    <property type="entry name" value="lambda repressor-like DNA-binding domains"/>
    <property type="match status" value="1"/>
</dbReference>
<protein>
    <submittedName>
        <fullName evidence="2">Transcriptional regulator</fullName>
    </submittedName>
</protein>
<comment type="caution">
    <text evidence="2">The sequence shown here is derived from an EMBL/GenBank/DDBJ whole genome shotgun (WGS) entry which is preliminary data.</text>
</comment>
<dbReference type="CDD" id="cd00093">
    <property type="entry name" value="HTH_XRE"/>
    <property type="match status" value="1"/>
</dbReference>
<dbReference type="STRING" id="1850517.A8708_22090"/>
<name>A0A198A7N7_9BACL</name>
<accession>A0A198A7N7</accession>
<organism evidence="2 3">
    <name type="scientific">Paenibacillus oryzisoli</name>
    <dbReference type="NCBI Taxonomy" id="1850517"/>
    <lineage>
        <taxon>Bacteria</taxon>
        <taxon>Bacillati</taxon>
        <taxon>Bacillota</taxon>
        <taxon>Bacilli</taxon>
        <taxon>Bacillales</taxon>
        <taxon>Paenibacillaceae</taxon>
        <taxon>Paenibacillus</taxon>
    </lineage>
</organism>
<evidence type="ECO:0000313" key="2">
    <source>
        <dbReference type="EMBL" id="OAS17489.1"/>
    </source>
</evidence>
<proteinExistence type="predicted"/>
<keyword evidence="3" id="KW-1185">Reference proteome</keyword>
<dbReference type="AlphaFoldDB" id="A0A198A7N7"/>
<dbReference type="InterPro" id="IPR001387">
    <property type="entry name" value="Cro/C1-type_HTH"/>
</dbReference>
<sequence>MVTLEAARVNCGYSLVEAADLFGIHRDTLWKYEQDSTRVSRTFMIKVQEVYGFKQNQIFFGVKSDFFRIKRNAS</sequence>
<dbReference type="PROSITE" id="PS50943">
    <property type="entry name" value="HTH_CROC1"/>
    <property type="match status" value="1"/>
</dbReference>
<dbReference type="SUPFAM" id="SSF47413">
    <property type="entry name" value="lambda repressor-like DNA-binding domains"/>
    <property type="match status" value="1"/>
</dbReference>
<dbReference type="GO" id="GO:0003677">
    <property type="term" value="F:DNA binding"/>
    <property type="evidence" value="ECO:0007669"/>
    <property type="project" value="InterPro"/>
</dbReference>
<dbReference type="EMBL" id="LYPB01000072">
    <property type="protein sequence ID" value="OAS17489.1"/>
    <property type="molecule type" value="Genomic_DNA"/>
</dbReference>